<evidence type="ECO:0000259" key="1">
    <source>
        <dbReference type="PROSITE" id="PS50830"/>
    </source>
</evidence>
<evidence type="ECO:0000313" key="2">
    <source>
        <dbReference type="EMBL" id="PTM96067.1"/>
    </source>
</evidence>
<organism evidence="2 3">
    <name type="scientific">Mycoplana dimorpha</name>
    <dbReference type="NCBI Taxonomy" id="28320"/>
    <lineage>
        <taxon>Bacteria</taxon>
        <taxon>Pseudomonadati</taxon>
        <taxon>Pseudomonadota</taxon>
        <taxon>Alphaproteobacteria</taxon>
        <taxon>Hyphomicrobiales</taxon>
        <taxon>Rhizobiaceae</taxon>
        <taxon>Mycoplana</taxon>
    </lineage>
</organism>
<dbReference type="PROSITE" id="PS50830">
    <property type="entry name" value="TNASE_3"/>
    <property type="match status" value="1"/>
</dbReference>
<dbReference type="InterPro" id="IPR016071">
    <property type="entry name" value="Staphylococal_nuclease_OB-fold"/>
</dbReference>
<keyword evidence="2" id="KW-0378">Hydrolase</keyword>
<keyword evidence="2" id="KW-0540">Nuclease</keyword>
<protein>
    <submittedName>
        <fullName evidence="2">Endonuclease YncB(Thermonuclease family)</fullName>
    </submittedName>
</protein>
<name>A0A2T5BAR3_MYCDI</name>
<sequence>MNAEYIPFMHMFAPCFVAALGVVFPVAVAKAADRHRVFGPVAAEVLRIVDGDTLLVSARPWPQQTVEVFVRLRGIDAPEMKARCRQEREAATAARDRLVRLAGEGTSLLLTNVTGDKYFGRVVADVELPDGSNPAHDLIAAGLALPYDGGRKTSPRCGDAP</sequence>
<reference evidence="2 3" key="1">
    <citation type="submission" date="2018-04" db="EMBL/GenBank/DDBJ databases">
        <title>Genomic Encyclopedia of Type Strains, Phase IV (KMG-IV): sequencing the most valuable type-strain genomes for metagenomic binning, comparative biology and taxonomic classification.</title>
        <authorList>
            <person name="Goeker M."/>
        </authorList>
    </citation>
    <scope>NUCLEOTIDE SEQUENCE [LARGE SCALE GENOMIC DNA]</scope>
    <source>
        <strain evidence="2 3">DSM 7138</strain>
    </source>
</reference>
<comment type="caution">
    <text evidence="2">The sequence shown here is derived from an EMBL/GenBank/DDBJ whole genome shotgun (WGS) entry which is preliminary data.</text>
</comment>
<feature type="domain" description="TNase-like" evidence="1">
    <location>
        <begin position="39"/>
        <end position="161"/>
    </location>
</feature>
<keyword evidence="3" id="KW-1185">Reference proteome</keyword>
<dbReference type="Proteomes" id="UP000241247">
    <property type="component" value="Unassembled WGS sequence"/>
</dbReference>
<accession>A0A2T5BAR3</accession>
<dbReference type="InterPro" id="IPR035437">
    <property type="entry name" value="SNase_OB-fold_sf"/>
</dbReference>
<keyword evidence="2" id="KW-0255">Endonuclease</keyword>
<dbReference type="GO" id="GO:0004519">
    <property type="term" value="F:endonuclease activity"/>
    <property type="evidence" value="ECO:0007669"/>
    <property type="project" value="UniProtKB-KW"/>
</dbReference>
<dbReference type="Pfam" id="PF00565">
    <property type="entry name" value="SNase"/>
    <property type="match status" value="1"/>
</dbReference>
<dbReference type="SUPFAM" id="SSF50199">
    <property type="entry name" value="Staphylococcal nuclease"/>
    <property type="match status" value="1"/>
</dbReference>
<dbReference type="EMBL" id="PZZZ01000003">
    <property type="protein sequence ID" value="PTM96067.1"/>
    <property type="molecule type" value="Genomic_DNA"/>
</dbReference>
<dbReference type="AlphaFoldDB" id="A0A2T5BAR3"/>
<proteinExistence type="predicted"/>
<evidence type="ECO:0000313" key="3">
    <source>
        <dbReference type="Proteomes" id="UP000241247"/>
    </source>
</evidence>
<gene>
    <name evidence="2" type="ORF">C7449_10380</name>
</gene>
<dbReference type="Gene3D" id="2.40.50.90">
    <property type="match status" value="1"/>
</dbReference>